<name>A0ABW1SII9_9LACO</name>
<protein>
    <submittedName>
        <fullName evidence="1">Type II toxin-antitoxin system Phd/YefM family antitoxin</fullName>
    </submittedName>
</protein>
<proteinExistence type="predicted"/>
<reference evidence="2" key="1">
    <citation type="journal article" date="2019" name="Int. J. Syst. Evol. Microbiol.">
        <title>The Global Catalogue of Microorganisms (GCM) 10K type strain sequencing project: providing services to taxonomists for standard genome sequencing and annotation.</title>
        <authorList>
            <consortium name="The Broad Institute Genomics Platform"/>
            <consortium name="The Broad Institute Genome Sequencing Center for Infectious Disease"/>
            <person name="Wu L."/>
            <person name="Ma J."/>
        </authorList>
    </citation>
    <scope>NUCLEOTIDE SEQUENCE [LARGE SCALE GENOMIC DNA]</scope>
    <source>
        <strain evidence="2">CCM 8930</strain>
    </source>
</reference>
<comment type="caution">
    <text evidence="1">The sequence shown here is derived from an EMBL/GenBank/DDBJ whole genome shotgun (WGS) entry which is preliminary data.</text>
</comment>
<gene>
    <name evidence="1" type="ORF">ACFP1L_03865</name>
</gene>
<evidence type="ECO:0000313" key="1">
    <source>
        <dbReference type="EMBL" id="MFC6201034.1"/>
    </source>
</evidence>
<dbReference type="RefSeq" id="WP_137616960.1">
    <property type="nucleotide sequence ID" value="NZ_BJDI01000014.1"/>
</dbReference>
<dbReference type="EMBL" id="JBHSSE010000008">
    <property type="protein sequence ID" value="MFC6201034.1"/>
    <property type="molecule type" value="Genomic_DNA"/>
</dbReference>
<evidence type="ECO:0000313" key="2">
    <source>
        <dbReference type="Proteomes" id="UP001596171"/>
    </source>
</evidence>
<sequence>MCTLNVPASDMTEIKQSVEAVFKKAESEKTGIYVFDRSELVGVVLSVTVYEGMVRQIDQFQEALINKEAVRRLNEKHQLYSDVEVRGAVAKQIPKIDKTDGWE</sequence>
<dbReference type="Proteomes" id="UP001596171">
    <property type="component" value="Unassembled WGS sequence"/>
</dbReference>
<organism evidence="1 2">
    <name type="scientific">Lactiplantibacillus nangangensis</name>
    <dbReference type="NCBI Taxonomy" id="2559917"/>
    <lineage>
        <taxon>Bacteria</taxon>
        <taxon>Bacillati</taxon>
        <taxon>Bacillota</taxon>
        <taxon>Bacilli</taxon>
        <taxon>Lactobacillales</taxon>
        <taxon>Lactobacillaceae</taxon>
        <taxon>Lactiplantibacillus</taxon>
    </lineage>
</organism>
<keyword evidence="2" id="KW-1185">Reference proteome</keyword>
<accession>A0ABW1SII9</accession>